<accession>A0A0S4QLJ4</accession>
<dbReference type="CDD" id="cd06170">
    <property type="entry name" value="LuxR_C_like"/>
    <property type="match status" value="1"/>
</dbReference>
<dbReference type="InterPro" id="IPR003018">
    <property type="entry name" value="GAF"/>
</dbReference>
<dbReference type="PROSITE" id="PS50043">
    <property type="entry name" value="HTH_LUXR_2"/>
    <property type="match status" value="1"/>
</dbReference>
<dbReference type="SUPFAM" id="SSF46894">
    <property type="entry name" value="C-terminal effector domain of the bipartite response regulators"/>
    <property type="match status" value="1"/>
</dbReference>
<dbReference type="PRINTS" id="PR00038">
    <property type="entry name" value="HTHLUXR"/>
</dbReference>
<dbReference type="Gene3D" id="3.30.450.40">
    <property type="match status" value="1"/>
</dbReference>
<dbReference type="Pfam" id="PF00196">
    <property type="entry name" value="GerE"/>
    <property type="match status" value="1"/>
</dbReference>
<organism evidence="6 7">
    <name type="scientific">Parafrankia irregularis</name>
    <dbReference type="NCBI Taxonomy" id="795642"/>
    <lineage>
        <taxon>Bacteria</taxon>
        <taxon>Bacillati</taxon>
        <taxon>Actinomycetota</taxon>
        <taxon>Actinomycetes</taxon>
        <taxon>Frankiales</taxon>
        <taxon>Frankiaceae</taxon>
        <taxon>Parafrankia</taxon>
    </lineage>
</organism>
<dbReference type="InterPro" id="IPR016032">
    <property type="entry name" value="Sig_transdc_resp-reg_C-effctor"/>
</dbReference>
<evidence type="ECO:0000259" key="5">
    <source>
        <dbReference type="PROSITE" id="PS50043"/>
    </source>
</evidence>
<reference evidence="7" key="1">
    <citation type="submission" date="2015-11" db="EMBL/GenBank/DDBJ databases">
        <authorList>
            <person name="Varghese N."/>
        </authorList>
    </citation>
    <scope>NUCLEOTIDE SEQUENCE [LARGE SCALE GENOMIC DNA]</scope>
    <source>
        <strain evidence="7">DSM 45899</strain>
    </source>
</reference>
<feature type="compositionally biased region" description="Gly residues" evidence="4">
    <location>
        <begin position="1"/>
        <end position="18"/>
    </location>
</feature>
<dbReference type="GO" id="GO:0003677">
    <property type="term" value="F:DNA binding"/>
    <property type="evidence" value="ECO:0007669"/>
    <property type="project" value="UniProtKB-KW"/>
</dbReference>
<dbReference type="SMART" id="SM00065">
    <property type="entry name" value="GAF"/>
    <property type="match status" value="1"/>
</dbReference>
<feature type="compositionally biased region" description="Basic and acidic residues" evidence="4">
    <location>
        <begin position="23"/>
        <end position="32"/>
    </location>
</feature>
<keyword evidence="2" id="KW-0238">DNA-binding</keyword>
<dbReference type="InterPro" id="IPR029016">
    <property type="entry name" value="GAF-like_dom_sf"/>
</dbReference>
<dbReference type="GO" id="GO:0006355">
    <property type="term" value="P:regulation of DNA-templated transcription"/>
    <property type="evidence" value="ECO:0007669"/>
    <property type="project" value="InterPro"/>
</dbReference>
<dbReference type="Proteomes" id="UP000198802">
    <property type="component" value="Unassembled WGS sequence"/>
</dbReference>
<evidence type="ECO:0000313" key="7">
    <source>
        <dbReference type="Proteomes" id="UP000198802"/>
    </source>
</evidence>
<feature type="domain" description="HTH luxR-type" evidence="5">
    <location>
        <begin position="358"/>
        <end position="423"/>
    </location>
</feature>
<dbReference type="InterPro" id="IPR036388">
    <property type="entry name" value="WH-like_DNA-bd_sf"/>
</dbReference>
<evidence type="ECO:0000256" key="4">
    <source>
        <dbReference type="SAM" id="MobiDB-lite"/>
    </source>
</evidence>
<keyword evidence="1" id="KW-0805">Transcription regulation</keyword>
<dbReference type="PANTHER" id="PTHR44688:SF16">
    <property type="entry name" value="DNA-BINDING TRANSCRIPTIONAL ACTIVATOR DEVR_DOSR"/>
    <property type="match status" value="1"/>
</dbReference>
<dbReference type="Gene3D" id="1.10.10.10">
    <property type="entry name" value="Winged helix-like DNA-binding domain superfamily/Winged helix DNA-binding domain"/>
    <property type="match status" value="1"/>
</dbReference>
<dbReference type="AlphaFoldDB" id="A0A0S4QLJ4"/>
<name>A0A0S4QLJ4_9ACTN</name>
<proteinExistence type="predicted"/>
<feature type="region of interest" description="Disordered" evidence="4">
    <location>
        <begin position="1"/>
        <end position="49"/>
    </location>
</feature>
<dbReference type="EMBL" id="FAOZ01000008">
    <property type="protein sequence ID" value="CUU56533.1"/>
    <property type="molecule type" value="Genomic_DNA"/>
</dbReference>
<keyword evidence="3" id="KW-0804">Transcription</keyword>
<sequence>MRSGDLRGGSGAIRGGSGAVSHECGERSRQKESLSAAASRRRRDLSAQGVSAHRQALAVVGRLTSAQEYADVEQPCPTDLHTLDGQLAILGGIVRDLLQDPRRDLLRTDVVELSQALHEMHTVRFAIHDSLGHERLRRLDALDHGLARLRRVTDQDTLLDVVCESAAVAGGFDRVMLSRVDDDEWRPWRSYSREIGPAERAFLGWMRETEPRIRLSHMLLENELVRRREPAIVSDASTDNRVYEPLARVARLASYVAAPIVSGERVIGILHADNRDGDVAEIDREILWFFATGFAQIFERSVLLARLRDQRTEVMHLLKSVEAALDELASSEIELASRAETTAPNVVRPLRPVVAERPRMLDGLLTGREQEVLALMATGATNERIARRLVIATDTVKSHVKQILRKLRVENRAEAIALYLRMTVGARED</sequence>
<evidence type="ECO:0000256" key="3">
    <source>
        <dbReference type="ARBA" id="ARBA00023163"/>
    </source>
</evidence>
<gene>
    <name evidence="6" type="ORF">Ga0074812_10861</name>
</gene>
<dbReference type="Pfam" id="PF13185">
    <property type="entry name" value="GAF_2"/>
    <property type="match status" value="1"/>
</dbReference>
<dbReference type="PANTHER" id="PTHR44688">
    <property type="entry name" value="DNA-BINDING TRANSCRIPTIONAL ACTIVATOR DEVR_DOSR"/>
    <property type="match status" value="1"/>
</dbReference>
<dbReference type="SUPFAM" id="SSF55781">
    <property type="entry name" value="GAF domain-like"/>
    <property type="match status" value="1"/>
</dbReference>
<protein>
    <submittedName>
        <fullName evidence="6">GAF domain-containing protein</fullName>
    </submittedName>
</protein>
<dbReference type="InterPro" id="IPR000792">
    <property type="entry name" value="Tscrpt_reg_LuxR_C"/>
</dbReference>
<keyword evidence="7" id="KW-1185">Reference proteome</keyword>
<evidence type="ECO:0000313" key="6">
    <source>
        <dbReference type="EMBL" id="CUU56533.1"/>
    </source>
</evidence>
<evidence type="ECO:0000256" key="1">
    <source>
        <dbReference type="ARBA" id="ARBA00023015"/>
    </source>
</evidence>
<dbReference type="SMART" id="SM00421">
    <property type="entry name" value="HTH_LUXR"/>
    <property type="match status" value="1"/>
</dbReference>
<evidence type="ECO:0000256" key="2">
    <source>
        <dbReference type="ARBA" id="ARBA00023125"/>
    </source>
</evidence>